<dbReference type="NCBIfam" id="NF033445">
    <property type="entry name" value="BREX_PglZ_4"/>
    <property type="match status" value="1"/>
</dbReference>
<evidence type="ECO:0000313" key="2">
    <source>
        <dbReference type="Proteomes" id="UP000487989"/>
    </source>
</evidence>
<dbReference type="Proteomes" id="UP000487989">
    <property type="component" value="Unassembled WGS sequence"/>
</dbReference>
<name>A0A6I0LHS2_BACUN</name>
<accession>A0A6I0LHS2</accession>
<gene>
    <name evidence="1" type="primary">pglZ</name>
    <name evidence="1" type="ORF">GAP48_19815</name>
</gene>
<organism evidence="1 2">
    <name type="scientific">Bacteroides uniformis</name>
    <dbReference type="NCBI Taxonomy" id="820"/>
    <lineage>
        <taxon>Bacteria</taxon>
        <taxon>Pseudomonadati</taxon>
        <taxon>Bacteroidota</taxon>
        <taxon>Bacteroidia</taxon>
        <taxon>Bacteroidales</taxon>
        <taxon>Bacteroidaceae</taxon>
        <taxon>Bacteroides</taxon>
    </lineage>
</organism>
<reference evidence="1 2" key="1">
    <citation type="journal article" date="2019" name="Nat. Med.">
        <title>A library of human gut bacterial isolates paired with longitudinal multiomics data enables mechanistic microbiome research.</title>
        <authorList>
            <person name="Poyet M."/>
            <person name="Groussin M."/>
            <person name="Gibbons S.M."/>
            <person name="Avila-Pacheco J."/>
            <person name="Jiang X."/>
            <person name="Kearney S.M."/>
            <person name="Perrotta A.R."/>
            <person name="Berdy B."/>
            <person name="Zhao S."/>
            <person name="Lieberman T.D."/>
            <person name="Swanson P.K."/>
            <person name="Smith M."/>
            <person name="Roesemann S."/>
            <person name="Alexander J.E."/>
            <person name="Rich S.A."/>
            <person name="Livny J."/>
            <person name="Vlamakis H."/>
            <person name="Clish C."/>
            <person name="Bullock K."/>
            <person name="Deik A."/>
            <person name="Scott J."/>
            <person name="Pierce K.A."/>
            <person name="Xavier R.J."/>
            <person name="Alm E.J."/>
        </authorList>
    </citation>
    <scope>NUCLEOTIDE SEQUENCE [LARGE SCALE GENOMIC DNA]</scope>
    <source>
        <strain evidence="1 2">BIOML-A3</strain>
    </source>
</reference>
<evidence type="ECO:0000313" key="1">
    <source>
        <dbReference type="EMBL" id="KAB4247624.1"/>
    </source>
</evidence>
<dbReference type="EMBL" id="WCTJ01000045">
    <property type="protein sequence ID" value="KAB4247624.1"/>
    <property type="molecule type" value="Genomic_DNA"/>
</dbReference>
<sequence length="802" mass="92443">MNKDFEHIDSLIEEVKKDKAADGANSSILNRYPVRFVLFDNFADSKDFVSELIGLGVTKMQKIVDWMDKEHPDQILTHSCLANCIRQYIEDNSDSDCIIVPFSELARFYDNHTAKEFETLVSDIKGIQSATSGFNNRQRVYIPMIGQYGKMSKFFSDSQSVIWHLVGSKQENGYHLTLAQSTYQVAGLEREFTIVRSVTDWLKVWRDENARPDIISTSKSIYALADNAQPDNALSYTTCSNAYEFLTKGLHLDFGEIKYQREDAGNWEKLAGEIEYKNFSFEKFFNKYFDIFDLADYTVFVKTWFENTEHFKRWLLATYYSKRFCNKGYICQLLRKCRLYNNQEFVSAAALSVFDMDNPEECLNERTEILNYAHKNKIRLTDDTNEKLCRKLENIALKDGYETAMRYVTGLSDGEKELMIRWVANGRVPINKLAKLYPQLYNYMEKSCGTSDIHQKWVLDYMDAYKQAKLSNRYTDLISTSIDERNANSVTFNSWYNQFSTVRTLLNGRKDVEVFYWIDGLGIDWIPFIMRLVEQYKSEGIFLNEIMIARSLLPSKTENNKTDLLKLTNGELSKKGDLDGFAHKCTFYPQYIIEEIRIVESAVREIISEHAGKKIAIISDHGLSYLSQLRTGYNLGGIKSDHYGRCAIRKIGTNTQDDKYIILDDRQTICSLRHNSLAGKIPDGQGCHGGCTPEEVLVPIIILSSQRQPSEYSISLIDDAVNGNNPILMFRIKGVTNLEIPKLIYNNTGYNLNNQGHFRFESDRLELTQEVDEVEIRIGSYSQKFKIKINLGAEEEDLFGDL</sequence>
<dbReference type="AlphaFoldDB" id="A0A6I0LHS2"/>
<comment type="caution">
    <text evidence="1">The sequence shown here is derived from an EMBL/GenBank/DDBJ whole genome shotgun (WGS) entry which is preliminary data.</text>
</comment>
<dbReference type="RefSeq" id="WP_151882369.1">
    <property type="nucleotide sequence ID" value="NZ_WCTH01000033.1"/>
</dbReference>
<protein>
    <submittedName>
        <fullName evidence="1">BREX-4 system phosphatase PglZ</fullName>
    </submittedName>
</protein>
<proteinExistence type="predicted"/>